<keyword evidence="11" id="KW-0325">Glycoprotein</keyword>
<keyword evidence="9 13" id="KW-1133">Transmembrane helix</keyword>
<feature type="region of interest" description="Disordered" evidence="12">
    <location>
        <begin position="11"/>
        <end position="31"/>
    </location>
</feature>
<evidence type="ECO:0000256" key="7">
    <source>
        <dbReference type="ARBA" id="ARBA00022825"/>
    </source>
</evidence>
<evidence type="ECO:0000256" key="1">
    <source>
        <dbReference type="ARBA" id="ARBA00004576"/>
    </source>
</evidence>
<dbReference type="AlphaFoldDB" id="A0AAD5PIK6"/>
<evidence type="ECO:0000313" key="17">
    <source>
        <dbReference type="Proteomes" id="UP001209540"/>
    </source>
</evidence>
<comment type="subcellular location">
    <subcellularLocation>
        <location evidence="1">Vacuole membrane</location>
        <topology evidence="1">Single-pass type II membrane protein</topology>
    </subcellularLocation>
</comment>
<evidence type="ECO:0000256" key="12">
    <source>
        <dbReference type="SAM" id="MobiDB-lite"/>
    </source>
</evidence>
<dbReference type="InterPro" id="IPR002471">
    <property type="entry name" value="Pept_S9_AS"/>
</dbReference>
<evidence type="ECO:0000256" key="2">
    <source>
        <dbReference type="ARBA" id="ARBA00006150"/>
    </source>
</evidence>
<dbReference type="InterPro" id="IPR050278">
    <property type="entry name" value="Serine_Prot_S9B/DPPIV"/>
</dbReference>
<dbReference type="PANTHER" id="PTHR11731">
    <property type="entry name" value="PROTEASE FAMILY S9B,C DIPEPTIDYL-PEPTIDASE IV-RELATED"/>
    <property type="match status" value="1"/>
</dbReference>
<evidence type="ECO:0000256" key="3">
    <source>
        <dbReference type="ARBA" id="ARBA00022438"/>
    </source>
</evidence>
<keyword evidence="8" id="KW-0735">Signal-anchor</keyword>
<evidence type="ECO:0000256" key="4">
    <source>
        <dbReference type="ARBA" id="ARBA00022670"/>
    </source>
</evidence>
<organism evidence="16 17">
    <name type="scientific">Phascolomyces articulosus</name>
    <dbReference type="NCBI Taxonomy" id="60185"/>
    <lineage>
        <taxon>Eukaryota</taxon>
        <taxon>Fungi</taxon>
        <taxon>Fungi incertae sedis</taxon>
        <taxon>Mucoromycota</taxon>
        <taxon>Mucoromycotina</taxon>
        <taxon>Mucoromycetes</taxon>
        <taxon>Mucorales</taxon>
        <taxon>Lichtheimiaceae</taxon>
        <taxon>Phascolomyces</taxon>
    </lineage>
</organism>
<evidence type="ECO:0000259" key="14">
    <source>
        <dbReference type="Pfam" id="PF00326"/>
    </source>
</evidence>
<comment type="caution">
    <text evidence="16">The sequence shown here is derived from an EMBL/GenBank/DDBJ whole genome shotgun (WGS) entry which is preliminary data.</text>
</comment>
<gene>
    <name evidence="16" type="ORF">BDA99DRAFT_243636</name>
</gene>
<dbReference type="GO" id="GO:0004177">
    <property type="term" value="F:aminopeptidase activity"/>
    <property type="evidence" value="ECO:0007669"/>
    <property type="project" value="UniProtKB-KW"/>
</dbReference>
<dbReference type="EMBL" id="JAIXMP010000004">
    <property type="protein sequence ID" value="KAI9274596.1"/>
    <property type="molecule type" value="Genomic_DNA"/>
</dbReference>
<dbReference type="FunFam" id="3.40.50.1820:FF:000003">
    <property type="entry name" value="Dipeptidyl peptidase 4"/>
    <property type="match status" value="1"/>
</dbReference>
<evidence type="ECO:0000256" key="6">
    <source>
        <dbReference type="ARBA" id="ARBA00022801"/>
    </source>
</evidence>
<evidence type="ECO:0000256" key="5">
    <source>
        <dbReference type="ARBA" id="ARBA00022692"/>
    </source>
</evidence>
<evidence type="ECO:0000256" key="10">
    <source>
        <dbReference type="ARBA" id="ARBA00023136"/>
    </source>
</evidence>
<dbReference type="GO" id="GO:0005886">
    <property type="term" value="C:plasma membrane"/>
    <property type="evidence" value="ECO:0007669"/>
    <property type="project" value="TreeGrafter"/>
</dbReference>
<dbReference type="InterPro" id="IPR001375">
    <property type="entry name" value="Peptidase_S9_cat"/>
</dbReference>
<comment type="similarity">
    <text evidence="2">Belongs to the peptidase S9B family.</text>
</comment>
<accession>A0AAD5PIK6</accession>
<evidence type="ECO:0000256" key="9">
    <source>
        <dbReference type="ARBA" id="ARBA00022989"/>
    </source>
</evidence>
<dbReference type="InterPro" id="IPR002469">
    <property type="entry name" value="Peptidase_S9B_N"/>
</dbReference>
<feature type="transmembrane region" description="Helical" evidence="13">
    <location>
        <begin position="145"/>
        <end position="169"/>
    </location>
</feature>
<dbReference type="SUPFAM" id="SSF82171">
    <property type="entry name" value="DPP6 N-terminal domain-like"/>
    <property type="match status" value="1"/>
</dbReference>
<evidence type="ECO:0000313" key="16">
    <source>
        <dbReference type="EMBL" id="KAI9274596.1"/>
    </source>
</evidence>
<sequence>MSVYTALSRFIPNGRNNNNNNNNNTHSSSTSLNDATEMTQIIDIDSIIATADARNQIRSLTSLAEDDDDNTSISSDSTEYPRTSTTIAMGKDYYKDEEDDVFYAADEQDESRQRLVQTNDLENGSEDTASIVSLERGKRKGNEKWICALLVGLLVVAGIFWGISIAGVGQDQETIDENMANHIDFNDLYNDSFVPKRQYLEWVKNDPRDGVFTFTDKTTNDILIESVEDGETKILVKTSDLRVNDGILSVSSFEISADFEYIMLWTNVTQQWRHSTRSNIYVYKVADKSVAPLSEESTVESEHPIISYATWSPTGHQVLFVMENDLYVSDLEDTRRITFDGSETVFNGVPDWVYEEEIFSKDFTVWWSPDSTHIAYLRFNETAVPEYRMPLYTASNSSYPEEMSIKYPKAGTPNPLVSLHVHSLLDDTSIMITKNSTTANSTIHAIDNYKDFEDDDRLIIDVLWATEGHDHLLFKQTNRVQDHEITSLVTIGKSLPDSRVELARRYEPTDGGWIDVAQSMVYVPSGGSKTKKKQVQYLDIADDGNGYMHLAIFSVGDGEQHSPVWLTSGEWEVLTESVVMDTQRELLHFISTERSPLERHLYTVHLGGEDPASTKQCLTCPEDPEVHGYYRASFSPKSGYYVLHYEGPDIPTTVVKSVDDNTFELVLENNDALRSLLSDYELPKSRMVTVKSGGIEMNAVEMLPPNFKPKEKYPVLFHVYGGPGSQLVSHQFELDWHHFLASKLRYIVVTVDGRGTGFRGREYRTCVRKRLGELEVIDQVNAAKHWTELEYVDKSRIAIWGWSYGGYMTSKVLESNDGVFAAGMAVAPVTDWRYYDSIYTERYMLTPQLNPEGYEQSAVNNMTGFNNANYLLAHGTGDDNGNSPFFCCQYNV</sequence>
<keyword evidence="10 13" id="KW-0472">Membrane</keyword>
<evidence type="ECO:0000256" key="8">
    <source>
        <dbReference type="ARBA" id="ARBA00022968"/>
    </source>
</evidence>
<keyword evidence="3" id="KW-0031">Aminopeptidase</keyword>
<keyword evidence="4" id="KW-0645">Protease</keyword>
<dbReference type="GO" id="GO:0008239">
    <property type="term" value="F:dipeptidyl-peptidase activity"/>
    <property type="evidence" value="ECO:0007669"/>
    <property type="project" value="TreeGrafter"/>
</dbReference>
<proteinExistence type="inferred from homology"/>
<keyword evidence="7" id="KW-0720">Serine protease</keyword>
<evidence type="ECO:0000259" key="15">
    <source>
        <dbReference type="Pfam" id="PF00930"/>
    </source>
</evidence>
<feature type="domain" description="Dipeptidylpeptidase IV N-terminal" evidence="15">
    <location>
        <begin position="256"/>
        <end position="652"/>
    </location>
</feature>
<dbReference type="InterPro" id="IPR029058">
    <property type="entry name" value="AB_hydrolase_fold"/>
</dbReference>
<reference evidence="16" key="1">
    <citation type="journal article" date="2022" name="IScience">
        <title>Evolution of zygomycete secretomes and the origins of terrestrial fungal ecologies.</title>
        <authorList>
            <person name="Chang Y."/>
            <person name="Wang Y."/>
            <person name="Mondo S."/>
            <person name="Ahrendt S."/>
            <person name="Andreopoulos W."/>
            <person name="Barry K."/>
            <person name="Beard J."/>
            <person name="Benny G.L."/>
            <person name="Blankenship S."/>
            <person name="Bonito G."/>
            <person name="Cuomo C."/>
            <person name="Desiro A."/>
            <person name="Gervers K.A."/>
            <person name="Hundley H."/>
            <person name="Kuo A."/>
            <person name="LaButti K."/>
            <person name="Lang B.F."/>
            <person name="Lipzen A."/>
            <person name="O'Donnell K."/>
            <person name="Pangilinan J."/>
            <person name="Reynolds N."/>
            <person name="Sandor L."/>
            <person name="Smith M.E."/>
            <person name="Tsang A."/>
            <person name="Grigoriev I.V."/>
            <person name="Stajich J.E."/>
            <person name="Spatafora J.W."/>
        </authorList>
    </citation>
    <scope>NUCLEOTIDE SEQUENCE</scope>
    <source>
        <strain evidence="16">RSA 2281</strain>
    </source>
</reference>
<dbReference type="GO" id="GO:0005774">
    <property type="term" value="C:vacuolar membrane"/>
    <property type="evidence" value="ECO:0007669"/>
    <property type="project" value="UniProtKB-SubCell"/>
</dbReference>
<dbReference type="GO" id="GO:0006508">
    <property type="term" value="P:proteolysis"/>
    <property type="evidence" value="ECO:0007669"/>
    <property type="project" value="UniProtKB-KW"/>
</dbReference>
<dbReference type="PROSITE" id="PS00708">
    <property type="entry name" value="PRO_ENDOPEP_SER"/>
    <property type="match status" value="1"/>
</dbReference>
<dbReference type="GO" id="GO:0004252">
    <property type="term" value="F:serine-type endopeptidase activity"/>
    <property type="evidence" value="ECO:0007669"/>
    <property type="project" value="InterPro"/>
</dbReference>
<reference evidence="16" key="2">
    <citation type="submission" date="2023-02" db="EMBL/GenBank/DDBJ databases">
        <authorList>
            <consortium name="DOE Joint Genome Institute"/>
            <person name="Mondo S.J."/>
            <person name="Chang Y."/>
            <person name="Wang Y."/>
            <person name="Ahrendt S."/>
            <person name="Andreopoulos W."/>
            <person name="Barry K."/>
            <person name="Beard J."/>
            <person name="Benny G.L."/>
            <person name="Blankenship S."/>
            <person name="Bonito G."/>
            <person name="Cuomo C."/>
            <person name="Desiro A."/>
            <person name="Gervers K.A."/>
            <person name="Hundley H."/>
            <person name="Kuo A."/>
            <person name="LaButti K."/>
            <person name="Lang B.F."/>
            <person name="Lipzen A."/>
            <person name="O'Donnell K."/>
            <person name="Pangilinan J."/>
            <person name="Reynolds N."/>
            <person name="Sandor L."/>
            <person name="Smith M.W."/>
            <person name="Tsang A."/>
            <person name="Grigoriev I.V."/>
            <person name="Stajich J.E."/>
            <person name="Spatafora J.W."/>
        </authorList>
    </citation>
    <scope>NUCLEOTIDE SEQUENCE</scope>
    <source>
        <strain evidence="16">RSA 2281</strain>
    </source>
</reference>
<keyword evidence="5 13" id="KW-0812">Transmembrane</keyword>
<dbReference type="PANTHER" id="PTHR11731:SF200">
    <property type="entry name" value="DIPEPTIDYL PEPTIDASE 10, ISOFORM B"/>
    <property type="match status" value="1"/>
</dbReference>
<dbReference type="Proteomes" id="UP001209540">
    <property type="component" value="Unassembled WGS sequence"/>
</dbReference>
<protein>
    <submittedName>
        <fullName evidence="16">Dipeptidyl peptidase IV N-terminal region-domain-containing protein</fullName>
    </submittedName>
</protein>
<dbReference type="Pfam" id="PF00930">
    <property type="entry name" value="DPPIV_N"/>
    <property type="match status" value="1"/>
</dbReference>
<evidence type="ECO:0000256" key="13">
    <source>
        <dbReference type="SAM" id="Phobius"/>
    </source>
</evidence>
<dbReference type="Pfam" id="PF00326">
    <property type="entry name" value="Peptidase_S9"/>
    <property type="match status" value="1"/>
</dbReference>
<dbReference type="Gene3D" id="3.40.50.1820">
    <property type="entry name" value="alpha/beta hydrolase"/>
    <property type="match status" value="1"/>
</dbReference>
<keyword evidence="6" id="KW-0378">Hydrolase</keyword>
<name>A0AAD5PIK6_9FUNG</name>
<feature type="domain" description="Peptidase S9 prolyl oligopeptidase catalytic" evidence="14">
    <location>
        <begin position="734"/>
        <end position="880"/>
    </location>
</feature>
<keyword evidence="17" id="KW-1185">Reference proteome</keyword>
<dbReference type="Gene3D" id="2.140.10.30">
    <property type="entry name" value="Dipeptidylpeptidase IV, N-terminal domain"/>
    <property type="match status" value="1"/>
</dbReference>
<dbReference type="SUPFAM" id="SSF53474">
    <property type="entry name" value="alpha/beta-Hydrolases"/>
    <property type="match status" value="1"/>
</dbReference>
<evidence type="ECO:0000256" key="11">
    <source>
        <dbReference type="ARBA" id="ARBA00023180"/>
    </source>
</evidence>